<evidence type="ECO:0000313" key="2">
    <source>
        <dbReference type="Proteomes" id="UP000265618"/>
    </source>
</evidence>
<dbReference type="EMBL" id="BDIP01006101">
    <property type="protein sequence ID" value="GIQ90377.1"/>
    <property type="molecule type" value="Genomic_DNA"/>
</dbReference>
<organism evidence="1 2">
    <name type="scientific">Kipferlia bialata</name>
    <dbReference type="NCBI Taxonomy" id="797122"/>
    <lineage>
        <taxon>Eukaryota</taxon>
        <taxon>Metamonada</taxon>
        <taxon>Carpediemonas-like organisms</taxon>
        <taxon>Kipferlia</taxon>
    </lineage>
</organism>
<evidence type="ECO:0000313" key="1">
    <source>
        <dbReference type="EMBL" id="GIQ90377.1"/>
    </source>
</evidence>
<protein>
    <submittedName>
        <fullName evidence="1">Uncharacterized protein</fullName>
    </submittedName>
</protein>
<dbReference type="Proteomes" id="UP000265618">
    <property type="component" value="Unassembled WGS sequence"/>
</dbReference>
<name>A0A9K3D846_9EUKA</name>
<feature type="non-terminal residue" evidence="1">
    <location>
        <position position="1"/>
    </location>
</feature>
<proteinExistence type="predicted"/>
<keyword evidence="2" id="KW-1185">Reference proteome</keyword>
<reference evidence="1 2" key="1">
    <citation type="journal article" date="2018" name="PLoS ONE">
        <title>The draft genome of Kipferlia bialata reveals reductive genome evolution in fornicate parasites.</title>
        <authorList>
            <person name="Tanifuji G."/>
            <person name="Takabayashi S."/>
            <person name="Kume K."/>
            <person name="Takagi M."/>
            <person name="Nakayama T."/>
            <person name="Kamikawa R."/>
            <person name="Inagaki Y."/>
            <person name="Hashimoto T."/>
        </authorList>
    </citation>
    <scope>NUCLEOTIDE SEQUENCE [LARGE SCALE GENOMIC DNA]</scope>
    <source>
        <strain evidence="1">NY0173</strain>
    </source>
</reference>
<accession>A0A9K3D846</accession>
<dbReference type="AlphaFoldDB" id="A0A9K3D846"/>
<comment type="caution">
    <text evidence="1">The sequence shown here is derived from an EMBL/GenBank/DDBJ whole genome shotgun (WGS) entry which is preliminary data.</text>
</comment>
<gene>
    <name evidence="1" type="ORF">KIPB_013148</name>
</gene>
<sequence>MVPEPSGLFACIPEADKIPQSLAEKAWRASDKHKSAVDSTQVDYAAVGQFLKSALFGYIACGFRAIAYVDSESEWTFLRDTLLQVTPPSLWSSFVPPFFSKTYESYVLEPMPHCALQ</sequence>